<dbReference type="Proteomes" id="UP000789702">
    <property type="component" value="Unassembled WGS sequence"/>
</dbReference>
<name>A0ACA9M0R0_9GLOM</name>
<organism evidence="1 2">
    <name type="scientific">Dentiscutata heterogama</name>
    <dbReference type="NCBI Taxonomy" id="1316150"/>
    <lineage>
        <taxon>Eukaryota</taxon>
        <taxon>Fungi</taxon>
        <taxon>Fungi incertae sedis</taxon>
        <taxon>Mucoromycota</taxon>
        <taxon>Glomeromycotina</taxon>
        <taxon>Glomeromycetes</taxon>
        <taxon>Diversisporales</taxon>
        <taxon>Gigasporaceae</taxon>
        <taxon>Dentiscutata</taxon>
    </lineage>
</organism>
<feature type="non-terminal residue" evidence="1">
    <location>
        <position position="143"/>
    </location>
</feature>
<sequence length="143" mass="16755">MALKEDQEYVLDITDLLANQHTAMFLKEQLPESLKKKTKVNNQVSLIDDINTTDTSNNLFFDEELSDIEELQIEIEPIDTEMNDNNLVIEKFFNLEAYKQKQEISEESLSIHHQRSTCINENWSIDDSSKPKLILENFSLRYI</sequence>
<comment type="caution">
    <text evidence="1">The sequence shown here is derived from an EMBL/GenBank/DDBJ whole genome shotgun (WGS) entry which is preliminary data.</text>
</comment>
<evidence type="ECO:0000313" key="2">
    <source>
        <dbReference type="Proteomes" id="UP000789702"/>
    </source>
</evidence>
<keyword evidence="2" id="KW-1185">Reference proteome</keyword>
<protein>
    <submittedName>
        <fullName evidence="1">10905_t:CDS:1</fullName>
    </submittedName>
</protein>
<accession>A0ACA9M0R0</accession>
<evidence type="ECO:0000313" key="1">
    <source>
        <dbReference type="EMBL" id="CAG8558878.1"/>
    </source>
</evidence>
<gene>
    <name evidence="1" type="ORF">DHETER_LOCUS5554</name>
</gene>
<dbReference type="EMBL" id="CAJVPU010006280">
    <property type="protein sequence ID" value="CAG8558878.1"/>
    <property type="molecule type" value="Genomic_DNA"/>
</dbReference>
<reference evidence="1" key="1">
    <citation type="submission" date="2021-06" db="EMBL/GenBank/DDBJ databases">
        <authorList>
            <person name="Kallberg Y."/>
            <person name="Tangrot J."/>
            <person name="Rosling A."/>
        </authorList>
    </citation>
    <scope>NUCLEOTIDE SEQUENCE</scope>
    <source>
        <strain evidence="1">IL203A</strain>
    </source>
</reference>
<proteinExistence type="predicted"/>